<dbReference type="PANTHER" id="PTHR33531">
    <property type="entry name" value="RUBRERYTHRIN SUBFAMILY"/>
    <property type="match status" value="1"/>
</dbReference>
<dbReference type="Gene3D" id="1.20.1260.10">
    <property type="match status" value="1"/>
</dbReference>
<feature type="domain" description="Rubrerythrin diiron-binding" evidence="1">
    <location>
        <begin position="4"/>
        <end position="137"/>
    </location>
</feature>
<organism evidence="2 3">
    <name type="scientific">Sphaerochaeta associata</name>
    <dbReference type="NCBI Taxonomy" id="1129264"/>
    <lineage>
        <taxon>Bacteria</taxon>
        <taxon>Pseudomonadati</taxon>
        <taxon>Spirochaetota</taxon>
        <taxon>Spirochaetia</taxon>
        <taxon>Spirochaetales</taxon>
        <taxon>Sphaerochaetaceae</taxon>
        <taxon>Sphaerochaeta</taxon>
    </lineage>
</organism>
<dbReference type="InterPro" id="IPR012347">
    <property type="entry name" value="Ferritin-like"/>
</dbReference>
<proteinExistence type="predicted"/>
<dbReference type="InterPro" id="IPR009078">
    <property type="entry name" value="Ferritin-like_SF"/>
</dbReference>
<evidence type="ECO:0000259" key="1">
    <source>
        <dbReference type="Pfam" id="PF02915"/>
    </source>
</evidence>
<dbReference type="Proteomes" id="UP000829708">
    <property type="component" value="Chromosome"/>
</dbReference>
<dbReference type="Pfam" id="PF02915">
    <property type="entry name" value="Rubrerythrin"/>
    <property type="match status" value="1"/>
</dbReference>
<protein>
    <submittedName>
        <fullName evidence="2">Ferritin family protein</fullName>
    </submittedName>
</protein>
<accession>A0ABY4D909</accession>
<reference evidence="3" key="1">
    <citation type="journal article" date="2024" name="J Bioinform Genom">
        <title>Complete genome sequence of the type strain bacterium Sphaerochaeta associata GLS2t (VKM B-2742)t.</title>
        <authorList>
            <person name="Troshina O.Y."/>
            <person name="Tepeeva A.N."/>
            <person name="Arzamasceva V.O."/>
            <person name="Whitman W.B."/>
            <person name="Varghese N."/>
            <person name="Shapiro N."/>
            <person name="Woyke T."/>
            <person name="Kripides N.C."/>
            <person name="Vasilenko O.V."/>
        </authorList>
    </citation>
    <scope>NUCLEOTIDE SEQUENCE [LARGE SCALE GENOMIC DNA]</scope>
    <source>
        <strain evidence="3">GLS2T</strain>
    </source>
</reference>
<dbReference type="InterPro" id="IPR003251">
    <property type="entry name" value="Rr_diiron-bd_dom"/>
</dbReference>
<dbReference type="SUPFAM" id="SSF47240">
    <property type="entry name" value="Ferritin-like"/>
    <property type="match status" value="1"/>
</dbReference>
<dbReference type="CDD" id="cd01045">
    <property type="entry name" value="Ferritin_like_AB"/>
    <property type="match status" value="1"/>
</dbReference>
<dbReference type="RefSeq" id="WP_244772062.1">
    <property type="nucleotide sequence ID" value="NZ_CP094929.1"/>
</dbReference>
<evidence type="ECO:0000313" key="3">
    <source>
        <dbReference type="Proteomes" id="UP000829708"/>
    </source>
</evidence>
<sequence>MDLFDIAIKLEQEGAQLYKELAKKAPTEGFATIFKMLADDEKKHESYFRALQGKSALVTVNSTVLEQAKQVFKAFDPENFTVTDGQIPAYEEALAVEKKSIDFYSEQLSSLEFEAEKKALSQIISEEKRHYAILEEMLKLVTRPHRWVEDAEFGVREEY</sequence>
<keyword evidence="3" id="KW-1185">Reference proteome</keyword>
<dbReference type="EMBL" id="CP094929">
    <property type="protein sequence ID" value="UOM50675.1"/>
    <property type="molecule type" value="Genomic_DNA"/>
</dbReference>
<dbReference type="PANTHER" id="PTHR33531:SF7">
    <property type="entry name" value="HYPOTHETICAL MEMBRANE PROTEIN, CONSERVED"/>
    <property type="match status" value="1"/>
</dbReference>
<name>A0ABY4D909_9SPIR</name>
<evidence type="ECO:0000313" key="2">
    <source>
        <dbReference type="EMBL" id="UOM50675.1"/>
    </source>
</evidence>
<gene>
    <name evidence="2" type="ORF">MUG09_14010</name>
</gene>